<sequence length="89" mass="10177">MSFRLIPICITLWEEMTDSQGPILIEATNSRTVVVAKRLSYSTYSGTSLATKKSSSFTINPPIEASLDFKSWLSQERIQKYKQCLWIKL</sequence>
<dbReference type="Gene3D" id="2.40.50.140">
    <property type="entry name" value="Nucleic acid-binding proteins"/>
    <property type="match status" value="1"/>
</dbReference>
<accession>A0AAV3NS63</accession>
<name>A0AAV3NS63_LITER</name>
<dbReference type="AlphaFoldDB" id="A0AAV3NS63"/>
<evidence type="ECO:0000313" key="1">
    <source>
        <dbReference type="EMBL" id="GAA0141692.1"/>
    </source>
</evidence>
<dbReference type="EMBL" id="BAABME010030516">
    <property type="protein sequence ID" value="GAA0141692.1"/>
    <property type="molecule type" value="Genomic_DNA"/>
</dbReference>
<dbReference type="Proteomes" id="UP001454036">
    <property type="component" value="Unassembled WGS sequence"/>
</dbReference>
<dbReference type="SUPFAM" id="SSF50249">
    <property type="entry name" value="Nucleic acid-binding proteins"/>
    <property type="match status" value="1"/>
</dbReference>
<protein>
    <submittedName>
        <fullName evidence="1">Uncharacterized protein</fullName>
    </submittedName>
</protein>
<comment type="caution">
    <text evidence="1">The sequence shown here is derived from an EMBL/GenBank/DDBJ whole genome shotgun (WGS) entry which is preliminary data.</text>
</comment>
<organism evidence="1 2">
    <name type="scientific">Lithospermum erythrorhizon</name>
    <name type="common">Purple gromwell</name>
    <name type="synonym">Lithospermum officinale var. erythrorhizon</name>
    <dbReference type="NCBI Taxonomy" id="34254"/>
    <lineage>
        <taxon>Eukaryota</taxon>
        <taxon>Viridiplantae</taxon>
        <taxon>Streptophyta</taxon>
        <taxon>Embryophyta</taxon>
        <taxon>Tracheophyta</taxon>
        <taxon>Spermatophyta</taxon>
        <taxon>Magnoliopsida</taxon>
        <taxon>eudicotyledons</taxon>
        <taxon>Gunneridae</taxon>
        <taxon>Pentapetalae</taxon>
        <taxon>asterids</taxon>
        <taxon>lamiids</taxon>
        <taxon>Boraginales</taxon>
        <taxon>Boraginaceae</taxon>
        <taxon>Boraginoideae</taxon>
        <taxon>Lithospermeae</taxon>
        <taxon>Lithospermum</taxon>
    </lineage>
</organism>
<gene>
    <name evidence="1" type="ORF">LIER_42672</name>
</gene>
<reference evidence="1 2" key="1">
    <citation type="submission" date="2024-01" db="EMBL/GenBank/DDBJ databases">
        <title>The complete chloroplast genome sequence of Lithospermum erythrorhizon: insights into the phylogenetic relationship among Boraginaceae species and the maternal lineages of purple gromwells.</title>
        <authorList>
            <person name="Okada T."/>
            <person name="Watanabe K."/>
        </authorList>
    </citation>
    <scope>NUCLEOTIDE SEQUENCE [LARGE SCALE GENOMIC DNA]</scope>
</reference>
<keyword evidence="2" id="KW-1185">Reference proteome</keyword>
<proteinExistence type="predicted"/>
<evidence type="ECO:0000313" key="2">
    <source>
        <dbReference type="Proteomes" id="UP001454036"/>
    </source>
</evidence>
<dbReference type="InterPro" id="IPR012340">
    <property type="entry name" value="NA-bd_OB-fold"/>
</dbReference>